<comment type="caution">
    <text evidence="2">The sequence shown here is derived from an EMBL/GenBank/DDBJ whole genome shotgun (WGS) entry which is preliminary data.</text>
</comment>
<keyword evidence="3" id="KW-1185">Reference proteome</keyword>
<feature type="non-terminal residue" evidence="2">
    <location>
        <position position="106"/>
    </location>
</feature>
<reference evidence="2" key="2">
    <citation type="submission" date="2020-11" db="EMBL/GenBank/DDBJ databases">
        <authorList>
            <person name="McCartney M.A."/>
            <person name="Auch B."/>
            <person name="Kono T."/>
            <person name="Mallez S."/>
            <person name="Becker A."/>
            <person name="Gohl D.M."/>
            <person name="Silverstein K.A.T."/>
            <person name="Koren S."/>
            <person name="Bechman K.B."/>
            <person name="Herman A."/>
            <person name="Abrahante J.E."/>
            <person name="Garbe J."/>
        </authorList>
    </citation>
    <scope>NUCLEOTIDE SEQUENCE</scope>
    <source>
        <strain evidence="2">Duluth1</strain>
        <tissue evidence="2">Whole animal</tissue>
    </source>
</reference>
<dbReference type="EMBL" id="JAIWYP010000015">
    <property type="protein sequence ID" value="KAH3702423.1"/>
    <property type="molecule type" value="Genomic_DNA"/>
</dbReference>
<organism evidence="2 3">
    <name type="scientific">Dreissena polymorpha</name>
    <name type="common">Zebra mussel</name>
    <name type="synonym">Mytilus polymorpha</name>
    <dbReference type="NCBI Taxonomy" id="45954"/>
    <lineage>
        <taxon>Eukaryota</taxon>
        <taxon>Metazoa</taxon>
        <taxon>Spiralia</taxon>
        <taxon>Lophotrochozoa</taxon>
        <taxon>Mollusca</taxon>
        <taxon>Bivalvia</taxon>
        <taxon>Autobranchia</taxon>
        <taxon>Heteroconchia</taxon>
        <taxon>Euheterodonta</taxon>
        <taxon>Imparidentia</taxon>
        <taxon>Neoheterodontei</taxon>
        <taxon>Myida</taxon>
        <taxon>Dreissenoidea</taxon>
        <taxon>Dreissenidae</taxon>
        <taxon>Dreissena</taxon>
    </lineage>
</organism>
<protein>
    <submittedName>
        <fullName evidence="2">Uncharacterized protein</fullName>
    </submittedName>
</protein>
<evidence type="ECO:0000256" key="1">
    <source>
        <dbReference type="SAM" id="MobiDB-lite"/>
    </source>
</evidence>
<feature type="compositionally biased region" description="Basic and acidic residues" evidence="1">
    <location>
        <begin position="94"/>
        <end position="106"/>
    </location>
</feature>
<proteinExistence type="predicted"/>
<reference evidence="2" key="1">
    <citation type="journal article" date="2019" name="bioRxiv">
        <title>The Genome of the Zebra Mussel, Dreissena polymorpha: A Resource for Invasive Species Research.</title>
        <authorList>
            <person name="McCartney M.A."/>
            <person name="Auch B."/>
            <person name="Kono T."/>
            <person name="Mallez S."/>
            <person name="Zhang Y."/>
            <person name="Obille A."/>
            <person name="Becker A."/>
            <person name="Abrahante J.E."/>
            <person name="Garbe J."/>
            <person name="Badalamenti J.P."/>
            <person name="Herman A."/>
            <person name="Mangelson H."/>
            <person name="Liachko I."/>
            <person name="Sullivan S."/>
            <person name="Sone E.D."/>
            <person name="Koren S."/>
            <person name="Silverstein K.A.T."/>
            <person name="Beckman K.B."/>
            <person name="Gohl D.M."/>
        </authorList>
    </citation>
    <scope>NUCLEOTIDE SEQUENCE</scope>
    <source>
        <strain evidence="2">Duluth1</strain>
        <tissue evidence="2">Whole animal</tissue>
    </source>
</reference>
<sequence>AEREDEFRRLLRNHLKKEAEKEEGFRNQALECFDALNKKVDGLETKAKHEEECRNTMMTKMMQAAEREDEFRRLVLAQLNKMQESIDNLHRKKADSEHRADKTTEP</sequence>
<name>A0A9D4BPC2_DREPO</name>
<evidence type="ECO:0000313" key="3">
    <source>
        <dbReference type="Proteomes" id="UP000828390"/>
    </source>
</evidence>
<feature type="region of interest" description="Disordered" evidence="1">
    <location>
        <begin position="85"/>
        <end position="106"/>
    </location>
</feature>
<gene>
    <name evidence="2" type="ORF">DPMN_077440</name>
</gene>
<accession>A0A9D4BPC2</accession>
<evidence type="ECO:0000313" key="2">
    <source>
        <dbReference type="EMBL" id="KAH3702423.1"/>
    </source>
</evidence>
<dbReference type="AlphaFoldDB" id="A0A9D4BPC2"/>
<dbReference type="Proteomes" id="UP000828390">
    <property type="component" value="Unassembled WGS sequence"/>
</dbReference>